<dbReference type="RefSeq" id="WP_142914288.1">
    <property type="nucleotide sequence ID" value="NZ_JAPZLN010000014.1"/>
</dbReference>
<evidence type="ECO:0000256" key="2">
    <source>
        <dbReference type="ARBA" id="ARBA00023239"/>
    </source>
</evidence>
<dbReference type="SMART" id="SM01119">
    <property type="entry name" value="D-ser_dehydrat"/>
    <property type="match status" value="1"/>
</dbReference>
<dbReference type="InterPro" id="IPR042208">
    <property type="entry name" value="D-ser_dehydrat-like_sf"/>
</dbReference>
<evidence type="ECO:0000313" key="7">
    <source>
        <dbReference type="Proteomes" id="UP001151018"/>
    </source>
</evidence>
<dbReference type="Pfam" id="PF14031">
    <property type="entry name" value="D-ser_dehydrat"/>
    <property type="match status" value="1"/>
</dbReference>
<gene>
    <name evidence="5" type="ORF">EXN23_25575</name>
    <name evidence="4" type="ORF">O9X88_24470</name>
</gene>
<dbReference type="EC" id="5.1.1.1" evidence="4"/>
<dbReference type="EMBL" id="JAPZLR010000034">
    <property type="protein sequence ID" value="MCZ7940686.1"/>
    <property type="molecule type" value="Genomic_DNA"/>
</dbReference>
<comment type="caution">
    <text evidence="4">The sequence shown here is derived from an EMBL/GenBank/DDBJ whole genome shotgun (WGS) entry which is preliminary data.</text>
</comment>
<dbReference type="EMBL" id="SGNZ01000028">
    <property type="protein sequence ID" value="TRA83165.1"/>
    <property type="molecule type" value="Genomic_DNA"/>
</dbReference>
<reference evidence="5 6" key="1">
    <citation type="journal article" date="2019" name="Appl. Microbiol. Biotechnol.">
        <title>Differential efficiency of wild type rhizogenic strains for rol gene transformation of plants.</title>
        <authorList>
            <person name="Desmet S."/>
            <person name="De Keyser E."/>
            <person name="Van Vaerenbergh J."/>
            <person name="Baeyen S."/>
            <person name="Van Huylenbroeck J."/>
            <person name="Geelen D."/>
            <person name="Dhooghe E."/>
        </authorList>
    </citation>
    <scope>NUCLEOTIDE SEQUENCE [LARGE SCALE GENOMIC DNA]</scope>
    <source>
        <strain evidence="5 6">GBBC3283</strain>
    </source>
</reference>
<dbReference type="AlphaFoldDB" id="A0A9X3R1P4"/>
<evidence type="ECO:0000313" key="4">
    <source>
        <dbReference type="EMBL" id="MCZ7940686.1"/>
    </source>
</evidence>
<dbReference type="InterPro" id="IPR051466">
    <property type="entry name" value="D-amino_acid_metab_enzyme"/>
</dbReference>
<keyword evidence="4" id="KW-0413">Isomerase</keyword>
<keyword evidence="6" id="KW-1185">Reference proteome</keyword>
<sequence length="391" mass="41552">MRSDDQDGGQISPRTITARNAAFIGSEGGRQKLLTPALLVELDTLDANIANMQERCSKLGVDLRPHAKAHKTLGIAKRQLAAGAVGICVATPGEVEVFADGGITDILLTSTFAPGTTLDRLVEAANRCRLTLVLDNVDTAAALGQAAETRGITIRVLIDLDMGRHRSGLSEAKDLSALARIVDQADWLCLVGLQAYAGHLSHRPDIAGRMAGAEEAAVRIRKALDVIEPFIHGEKPVVSGGSTGAFLQETALGLYTEFQCGSYALMDAEYDVVDPDGSAKPLFPTSLFAAVRVISSNHPGIATTDGGEKRFVAKHGTAPVIRRGGRPGATYKPTSDEHGTVTLADDEIMPVGSLLELQVPHCDPTVNLYDFIHVVRDDILLDIWPIDARGA</sequence>
<evidence type="ECO:0000256" key="1">
    <source>
        <dbReference type="ARBA" id="ARBA00005323"/>
    </source>
</evidence>
<dbReference type="GeneID" id="79865720"/>
<dbReference type="GO" id="GO:0036088">
    <property type="term" value="P:D-serine catabolic process"/>
    <property type="evidence" value="ECO:0007669"/>
    <property type="project" value="TreeGrafter"/>
</dbReference>
<protein>
    <submittedName>
        <fullName evidence="4">Alanine racemase</fullName>
        <ecNumber evidence="4">5.1.1.1</ecNumber>
    </submittedName>
    <submittedName>
        <fullName evidence="5">DSD1 family PLP-dependent enzyme</fullName>
    </submittedName>
</protein>
<dbReference type="InterPro" id="IPR029066">
    <property type="entry name" value="PLP-binding_barrel"/>
</dbReference>
<feature type="domain" description="D-serine dehydratase-like" evidence="3">
    <location>
        <begin position="286"/>
        <end position="376"/>
    </location>
</feature>
<dbReference type="InterPro" id="IPR001608">
    <property type="entry name" value="Ala_racemase_N"/>
</dbReference>
<dbReference type="GO" id="GO:0008784">
    <property type="term" value="F:alanine racemase activity"/>
    <property type="evidence" value="ECO:0007669"/>
    <property type="project" value="UniProtKB-EC"/>
</dbReference>
<reference evidence="4" key="3">
    <citation type="submission" date="2022-12" db="EMBL/GenBank/DDBJ databases">
        <title>Draft genome sequences of 22 rhizogenic Agrobacterium biovar 1 strains, the causative agent of hairy root disease.</title>
        <authorList>
            <person name="Kim N."/>
            <person name="Vargas P."/>
            <person name="Rediers H."/>
        </authorList>
    </citation>
    <scope>NUCLEOTIDE SEQUENCE</scope>
    <source>
        <strain evidence="4">ST15.13.006</strain>
    </source>
</reference>
<evidence type="ECO:0000313" key="6">
    <source>
        <dbReference type="Proteomes" id="UP000319481"/>
    </source>
</evidence>
<dbReference type="PANTHER" id="PTHR28004:SF2">
    <property type="entry name" value="D-SERINE DEHYDRATASE"/>
    <property type="match status" value="1"/>
</dbReference>
<accession>A0A9X3R1P4</accession>
<dbReference type="InterPro" id="IPR026956">
    <property type="entry name" value="D-ser_dehydrat-like_dom"/>
</dbReference>
<organism evidence="4 7">
    <name type="scientific">Agrobacterium salinitolerans</name>
    <dbReference type="NCBI Taxonomy" id="1183413"/>
    <lineage>
        <taxon>Bacteria</taxon>
        <taxon>Pseudomonadati</taxon>
        <taxon>Pseudomonadota</taxon>
        <taxon>Alphaproteobacteria</taxon>
        <taxon>Hyphomicrobiales</taxon>
        <taxon>Rhizobiaceae</taxon>
        <taxon>Rhizobium/Agrobacterium group</taxon>
        <taxon>Agrobacterium</taxon>
    </lineage>
</organism>
<comment type="similarity">
    <text evidence="1">Belongs to the DSD1 family.</text>
</comment>
<dbReference type="GO" id="GO:0008721">
    <property type="term" value="F:D-serine ammonia-lyase activity"/>
    <property type="evidence" value="ECO:0007669"/>
    <property type="project" value="TreeGrafter"/>
</dbReference>
<name>A0A9X3R1P4_9HYPH</name>
<dbReference type="Proteomes" id="UP001151018">
    <property type="component" value="Unassembled WGS sequence"/>
</dbReference>
<evidence type="ECO:0000313" key="5">
    <source>
        <dbReference type="EMBL" id="TRA83165.1"/>
    </source>
</evidence>
<dbReference type="Pfam" id="PF01168">
    <property type="entry name" value="Ala_racemase_N"/>
    <property type="match status" value="1"/>
</dbReference>
<dbReference type="PANTHER" id="PTHR28004">
    <property type="entry name" value="ZGC:162816-RELATED"/>
    <property type="match status" value="1"/>
</dbReference>
<reference evidence="5" key="2">
    <citation type="submission" date="2019-02" db="EMBL/GenBank/DDBJ databases">
        <authorList>
            <person name="Baeyen S."/>
        </authorList>
    </citation>
    <scope>NUCLEOTIDE SEQUENCE</scope>
    <source>
        <strain evidence="5">GBBC3283</strain>
    </source>
</reference>
<keyword evidence="2" id="KW-0456">Lyase</keyword>
<dbReference type="SUPFAM" id="SSF51419">
    <property type="entry name" value="PLP-binding barrel"/>
    <property type="match status" value="1"/>
</dbReference>
<evidence type="ECO:0000259" key="3">
    <source>
        <dbReference type="SMART" id="SM01119"/>
    </source>
</evidence>
<dbReference type="Gene3D" id="3.20.20.10">
    <property type="entry name" value="Alanine racemase"/>
    <property type="match status" value="1"/>
</dbReference>
<dbReference type="Gene3D" id="2.40.37.20">
    <property type="entry name" value="D-serine dehydratase-like domain"/>
    <property type="match status" value="1"/>
</dbReference>
<proteinExistence type="inferred from homology"/>
<dbReference type="Proteomes" id="UP000319481">
    <property type="component" value="Unassembled WGS sequence"/>
</dbReference>